<dbReference type="Proteomes" id="UP001187531">
    <property type="component" value="Unassembled WGS sequence"/>
</dbReference>
<dbReference type="EMBL" id="JAVRJZ010000020">
    <property type="protein sequence ID" value="KAK2706281.1"/>
    <property type="molecule type" value="Genomic_DNA"/>
</dbReference>
<dbReference type="AlphaFoldDB" id="A0AA88HF23"/>
<gene>
    <name evidence="1" type="ORF">QYM36_016349</name>
</gene>
<reference evidence="1" key="1">
    <citation type="submission" date="2023-07" db="EMBL/GenBank/DDBJ databases">
        <title>Chromosome-level genome assembly of Artemia franciscana.</title>
        <authorList>
            <person name="Jo E."/>
        </authorList>
    </citation>
    <scope>NUCLEOTIDE SEQUENCE</scope>
    <source>
        <tissue evidence="1">Whole body</tissue>
    </source>
</reference>
<sequence length="151" mass="16838">MQNFAKVQYETSEQHKEVTESNRNMVFSTKKEVFLAKAGCQVYQAEGEADLIIVLTAVRSASFIPNVLIGDDTDLLIHFIYQILTGSQAMYFYSEPRAGISKNRIWDINANSNLDVVYVTQSYLSTFLGCDSTSRVYGIGNSAGIASDKKR</sequence>
<name>A0AA88HF23_ARTSF</name>
<keyword evidence="2" id="KW-1185">Reference proteome</keyword>
<proteinExistence type="predicted"/>
<evidence type="ECO:0000313" key="1">
    <source>
        <dbReference type="EMBL" id="KAK2706281.1"/>
    </source>
</evidence>
<accession>A0AA88HF23</accession>
<organism evidence="1 2">
    <name type="scientific">Artemia franciscana</name>
    <name type="common">Brine shrimp</name>
    <name type="synonym">Artemia sanfranciscana</name>
    <dbReference type="NCBI Taxonomy" id="6661"/>
    <lineage>
        <taxon>Eukaryota</taxon>
        <taxon>Metazoa</taxon>
        <taxon>Ecdysozoa</taxon>
        <taxon>Arthropoda</taxon>
        <taxon>Crustacea</taxon>
        <taxon>Branchiopoda</taxon>
        <taxon>Anostraca</taxon>
        <taxon>Artemiidae</taxon>
        <taxon>Artemia</taxon>
    </lineage>
</organism>
<protein>
    <submittedName>
        <fullName evidence="1">Uncharacterized protein</fullName>
    </submittedName>
</protein>
<comment type="caution">
    <text evidence="1">The sequence shown here is derived from an EMBL/GenBank/DDBJ whole genome shotgun (WGS) entry which is preliminary data.</text>
</comment>
<evidence type="ECO:0000313" key="2">
    <source>
        <dbReference type="Proteomes" id="UP001187531"/>
    </source>
</evidence>